<name>A0ABP7HZM2_9PSEU</name>
<feature type="domain" description="Teneurin-like YD-shell" evidence="5">
    <location>
        <begin position="845"/>
        <end position="979"/>
    </location>
</feature>
<evidence type="ECO:0000313" key="6">
    <source>
        <dbReference type="EMBL" id="GAA3805632.1"/>
    </source>
</evidence>
<keyword evidence="7" id="KW-1185">Reference proteome</keyword>
<dbReference type="Gene3D" id="2.180.10.10">
    <property type="entry name" value="RHS repeat-associated core"/>
    <property type="match status" value="4"/>
</dbReference>
<evidence type="ECO:0000259" key="3">
    <source>
        <dbReference type="Pfam" id="PF03527"/>
    </source>
</evidence>
<dbReference type="InterPro" id="IPR006530">
    <property type="entry name" value="YD"/>
</dbReference>
<evidence type="ECO:0000256" key="2">
    <source>
        <dbReference type="SAM" id="MobiDB-lite"/>
    </source>
</evidence>
<protein>
    <submittedName>
        <fullName evidence="6">RHS repeat-associated core domain-containing protein</fullName>
    </submittedName>
</protein>
<gene>
    <name evidence="6" type="ORF">GCM10022380_24150</name>
</gene>
<reference evidence="7" key="1">
    <citation type="journal article" date="2019" name="Int. J. Syst. Evol. Microbiol.">
        <title>The Global Catalogue of Microorganisms (GCM) 10K type strain sequencing project: providing services to taxonomists for standard genome sequencing and annotation.</title>
        <authorList>
            <consortium name="The Broad Institute Genomics Platform"/>
            <consortium name="The Broad Institute Genome Sequencing Center for Infectious Disease"/>
            <person name="Wu L."/>
            <person name="Ma J."/>
        </authorList>
    </citation>
    <scope>NUCLEOTIDE SEQUENCE [LARGE SCALE GENOMIC DNA]</scope>
    <source>
        <strain evidence="7">JCM 17017</strain>
    </source>
</reference>
<feature type="compositionally biased region" description="Basic and acidic residues" evidence="2">
    <location>
        <begin position="312"/>
        <end position="323"/>
    </location>
</feature>
<feature type="domain" description="Teneurin-like YD-shell" evidence="5">
    <location>
        <begin position="620"/>
        <end position="838"/>
    </location>
</feature>
<feature type="compositionally biased region" description="Low complexity" evidence="2">
    <location>
        <begin position="289"/>
        <end position="300"/>
    </location>
</feature>
<comment type="caution">
    <text evidence="6">The sequence shown here is derived from an EMBL/GenBank/DDBJ whole genome shotgun (WGS) entry which is preliminary data.</text>
</comment>
<evidence type="ECO:0000259" key="5">
    <source>
        <dbReference type="Pfam" id="PF25023"/>
    </source>
</evidence>
<dbReference type="NCBIfam" id="TIGR01643">
    <property type="entry name" value="YD_repeat_2x"/>
    <property type="match status" value="12"/>
</dbReference>
<dbReference type="Gene3D" id="1.20.1260.20">
    <property type="entry name" value="PPE superfamily"/>
    <property type="match status" value="1"/>
</dbReference>
<evidence type="ECO:0000256" key="1">
    <source>
        <dbReference type="ARBA" id="ARBA00022737"/>
    </source>
</evidence>
<dbReference type="EMBL" id="BAABCM010000002">
    <property type="protein sequence ID" value="GAA3805632.1"/>
    <property type="molecule type" value="Genomic_DNA"/>
</dbReference>
<dbReference type="InterPro" id="IPR045351">
    <property type="entry name" value="DUF6531"/>
</dbReference>
<dbReference type="InterPro" id="IPR022385">
    <property type="entry name" value="Rhs_assc_core"/>
</dbReference>
<dbReference type="Pfam" id="PF25023">
    <property type="entry name" value="TEN_YD-shell"/>
    <property type="match status" value="3"/>
</dbReference>
<keyword evidence="1" id="KW-0677">Repeat</keyword>
<accession>A0ABP7HZM2</accession>
<organism evidence="6 7">
    <name type="scientific">Amycolatopsis tucumanensis</name>
    <dbReference type="NCBI Taxonomy" id="401106"/>
    <lineage>
        <taxon>Bacteria</taxon>
        <taxon>Bacillati</taxon>
        <taxon>Actinomycetota</taxon>
        <taxon>Actinomycetes</taxon>
        <taxon>Pseudonocardiales</taxon>
        <taxon>Pseudonocardiaceae</taxon>
        <taxon>Amycolatopsis</taxon>
    </lineage>
</organism>
<proteinExistence type="predicted"/>
<dbReference type="Proteomes" id="UP001501624">
    <property type="component" value="Unassembled WGS sequence"/>
</dbReference>
<dbReference type="InterPro" id="IPR056823">
    <property type="entry name" value="TEN-like_YD-shell"/>
</dbReference>
<dbReference type="PANTHER" id="PTHR32305:SF15">
    <property type="entry name" value="PROTEIN RHSA-RELATED"/>
    <property type="match status" value="1"/>
</dbReference>
<sequence length="1471" mass="161474">MTEGNPLVAAPVSTTTGVTGIGILESAQDLSNGIKDGSWVEGGLGALGTGLEVLSMVIDPLGTLAQYGVAWLIEHVRPLKEALDWLAGDPPVIQSFSDTWANVAREVGAVAGDLKNEVDGGTAGWTGQGADTYRENGAAQAEALAGAASLAEGISSGVMIMGTVVGFVREMVRDIVAELVGKLITWALEAACTLGFATPLIAAQATAAISSAVTRIADFIRKLVKTIGNVSPRISRVIGKLDEIIQQLSKLGRKLGGEGTTPSAAHGGGGKVDTPDLDGPTSPDTPNSPDGVDGTPGTPGASRPGDGSGSPLRRDAEDPDLRSQEPVGRCGRREPIDMATGEMYLVQKDVQLPGLLPLVLQRVHVSSYRSGRLFGPSWASTLDQRLELDERGVCYAGPDGVILVYPHPPAEGEVFAEAGARWPLARAADGGYTIRQPQSGRVLRFAPARGGTAELTAIEERTDRIDFDRDPSGMPVAVRHSGGYRVDVRTSDGRVTELSLQDPPSGGISLVRYGYDGGNLVEVVNSSGRPLRFAYDQAGRIIRWDDRNGEWYAYTYDHRGRCVRTEGSGDALAGTLEYDLENRVTTETNSLGHVRRYHFNEFNQLVREIDPLGHETRFDWDRYHRLLAHTDQLGRTTRYRYDDRGSLTEVTRPDGTRALIEYNAQGLPATAVDPDGSVWRYEYDDAGNRTLVVDPTGAVTRYGYNESGHLATITDHFGNVVRRETDSAGLLTALTDPDGGVTRYRRDQFGRVILVQDPVGGETHLRWTVEGKLLSRTLPDGTTEHWRYDGEGNEVERVDANGNVTRVEMTHFDFFASQTGPDGARFDFVYDSEMKLRAVRDPLGDEWRYEYDAAGRLIAETDFTGRAISYERDAAGQLVSRTNGAGETTVFVRDALGNVVERRSRDGVATFEYDPAGRLVRARNADADVRFERDAAGRVLAETINGHSTVFAYDALGRRTYRRTPSGTESFWDYGSSHRPASLRTGGRTFTFGFDAAGREIERLLDSGTALAQTWTPTHRLGSQTVAGVADRANGTMRHLYERRYHYRPDGVVNAIEDDIAGVRRYELDANGRVEQVGSPDGYERYSYDPAGNIRTAEWPDTDTDGQGRRDYQGALVVSAGRVRYGYDRQGRITLRQKKRLSAKPDTWHYTWNSEDRLTSVVTPDGTRWRYLYDALGRRIAKLRLAADGVTVAERTDFFWDGSVLVEQISSDATAISWEHEPSGRRPLAQVERVFRGDGSQQWFDRAFCAIVTDLAGTPTELVDGSGAVVWQGRRTLWGKALARLENRAGTPLRFAGQYFDLETGLHYNFQRYYDPESGRFASNDPLGLEGGFNPQAYVPNPVSWIDPLGLTAADGCGPDTPDGEDEYVPLYKAPQRGLGQQQYEHGYRADDYGGTGPWEAGAFFARDRELADTYAGHYGEGVIEIQVPASEYADRFARFEQPYQGGPLTEVEIPASRVEELNQYPRKWHR</sequence>
<dbReference type="InterPro" id="IPR038332">
    <property type="entry name" value="PPE_sf"/>
</dbReference>
<evidence type="ECO:0000259" key="4">
    <source>
        <dbReference type="Pfam" id="PF20148"/>
    </source>
</evidence>
<evidence type="ECO:0000313" key="7">
    <source>
        <dbReference type="Proteomes" id="UP001501624"/>
    </source>
</evidence>
<dbReference type="SUPFAM" id="SSF101898">
    <property type="entry name" value="NHL repeat"/>
    <property type="match status" value="1"/>
</dbReference>
<dbReference type="PRINTS" id="PR00394">
    <property type="entry name" value="RHSPROTEIN"/>
</dbReference>
<feature type="domain" description="DUF6531" evidence="4">
    <location>
        <begin position="334"/>
        <end position="405"/>
    </location>
</feature>
<feature type="domain" description="RHS protein conserved region" evidence="3">
    <location>
        <begin position="1252"/>
        <end position="1282"/>
    </location>
</feature>
<dbReference type="InterPro" id="IPR001826">
    <property type="entry name" value="RHS"/>
</dbReference>
<dbReference type="Pfam" id="PF03527">
    <property type="entry name" value="RHS"/>
    <property type="match status" value="1"/>
</dbReference>
<dbReference type="NCBIfam" id="TIGR03696">
    <property type="entry name" value="Rhs_assc_core"/>
    <property type="match status" value="1"/>
</dbReference>
<dbReference type="InterPro" id="IPR050708">
    <property type="entry name" value="T6SS_VgrG/RHS"/>
</dbReference>
<dbReference type="Pfam" id="PF20148">
    <property type="entry name" value="DUF6531"/>
    <property type="match status" value="1"/>
</dbReference>
<dbReference type="RefSeq" id="WP_345070013.1">
    <property type="nucleotide sequence ID" value="NZ_BAABCM010000002.1"/>
</dbReference>
<feature type="region of interest" description="Disordered" evidence="2">
    <location>
        <begin position="255"/>
        <end position="335"/>
    </location>
</feature>
<dbReference type="PANTHER" id="PTHR32305">
    <property type="match status" value="1"/>
</dbReference>
<feature type="domain" description="Teneurin-like YD-shell" evidence="5">
    <location>
        <begin position="1065"/>
        <end position="1183"/>
    </location>
</feature>